<dbReference type="PANTHER" id="PTHR11200:SF275">
    <property type="entry name" value="LD06095P"/>
    <property type="match status" value="1"/>
</dbReference>
<dbReference type="InterPro" id="IPR000300">
    <property type="entry name" value="IPPc"/>
</dbReference>
<dbReference type="SMART" id="SM00128">
    <property type="entry name" value="IPPc"/>
    <property type="match status" value="1"/>
</dbReference>
<sequence length="689" mass="77333">MEKGSSMIGNSDPPECDNDEYTYVSVKERVKKYDKNRPSTGEWPLSPQHVLSSPLEPTGQRDPKAVAVDVPLSSSPDPSCIARCKLCNPHSSSHLIKCEDNRDLSVRPVRIFVGTWNCVYQDVEESVILKPHHRDHHLSQRITKSVEILSHWLTHVFHRFVHDHSENGKYNNRLRISDETRKDVVKSSRCKYCVSKIGRSAGVFNGVDSIETRLDEASEKWIPGESEGVQMRSCTVHGDTVDKRYAPIKDCSSTDMTIASAADLLRVPVDGPDQTLSKVTTGESTPVRQMYHGSASGRTTMSDVSSTSPGAGPYTNKREVPSLMYLNQPTQHMPDKYSLNKDDPTLTVRQSTLQLKPLTPDDKEPLHDWIPPGYDVYIIALQETLSSSIFTSITKYLQKNSTEVFERVTLEEYKLSGYGDGAFLHMKSTSIAVWVKKALLDSGKARVGKSKVIPLGIINRSKGVVTFQMSVLGQIIGVVGCHMPTRYHDREKAAAYIMKKLPEVYSGSGSSLEDVFHHIVWTGDFNFRVSNISAENALALLNNNLRDQLFSYDEFNRGSASTFSAMNFVEGPVRFFPTYKKRDDRDIVDRSSANWAEAEYHTRYETQWYKGRNVKERVPSWTDRVLKWSVPAFHTCLLIDDDTYRAAQPSVKNILMASDHSPVGCGFSIWPANDVLKGAGVKNLDTTTH</sequence>
<evidence type="ECO:0000256" key="1">
    <source>
        <dbReference type="SAM" id="MobiDB-lite"/>
    </source>
</evidence>
<dbReference type="GO" id="GO:0046856">
    <property type="term" value="P:phosphatidylinositol dephosphorylation"/>
    <property type="evidence" value="ECO:0007669"/>
    <property type="project" value="InterPro"/>
</dbReference>
<dbReference type="AlphaFoldDB" id="A0AAD9LHQ9"/>
<dbReference type="GO" id="GO:0004439">
    <property type="term" value="F:phosphatidylinositol-4,5-bisphosphate 5-phosphatase activity"/>
    <property type="evidence" value="ECO:0007669"/>
    <property type="project" value="TreeGrafter"/>
</dbReference>
<feature type="region of interest" description="Disordered" evidence="1">
    <location>
        <begin position="35"/>
        <end position="62"/>
    </location>
</feature>
<evidence type="ECO:0000259" key="2">
    <source>
        <dbReference type="SMART" id="SM00128"/>
    </source>
</evidence>
<dbReference type="Gene3D" id="3.60.10.10">
    <property type="entry name" value="Endonuclease/exonuclease/phosphatase"/>
    <property type="match status" value="1"/>
</dbReference>
<reference evidence="3" key="2">
    <citation type="submission" date="2021-05" db="EMBL/GenBank/DDBJ databases">
        <authorList>
            <person name="Pain A."/>
        </authorList>
    </citation>
    <scope>NUCLEOTIDE SEQUENCE</scope>
    <source>
        <strain evidence="3">1802A</strain>
    </source>
</reference>
<organism evidence="3 4">
    <name type="scientific">Babesia divergens</name>
    <dbReference type="NCBI Taxonomy" id="32595"/>
    <lineage>
        <taxon>Eukaryota</taxon>
        <taxon>Sar</taxon>
        <taxon>Alveolata</taxon>
        <taxon>Apicomplexa</taxon>
        <taxon>Aconoidasida</taxon>
        <taxon>Piroplasmida</taxon>
        <taxon>Babesiidae</taxon>
        <taxon>Babesia</taxon>
    </lineage>
</organism>
<dbReference type="InterPro" id="IPR036691">
    <property type="entry name" value="Endo/exonu/phosph_ase_sf"/>
</dbReference>
<proteinExistence type="predicted"/>
<dbReference type="Pfam" id="PF22669">
    <property type="entry name" value="Exo_endo_phos2"/>
    <property type="match status" value="1"/>
</dbReference>
<dbReference type="PANTHER" id="PTHR11200">
    <property type="entry name" value="INOSITOL 5-PHOSPHATASE"/>
    <property type="match status" value="1"/>
</dbReference>
<feature type="region of interest" description="Disordered" evidence="1">
    <location>
        <begin position="293"/>
        <end position="315"/>
    </location>
</feature>
<dbReference type="Proteomes" id="UP001195914">
    <property type="component" value="Unassembled WGS sequence"/>
</dbReference>
<reference evidence="3" key="1">
    <citation type="journal article" date="2014" name="Nucleic Acids Res.">
        <title>The evolutionary dynamics of variant antigen genes in Babesia reveal a history of genomic innovation underlying host-parasite interaction.</title>
        <authorList>
            <person name="Jackson A.P."/>
            <person name="Otto T.D."/>
            <person name="Darby A."/>
            <person name="Ramaprasad A."/>
            <person name="Xia D."/>
            <person name="Echaide I.E."/>
            <person name="Farber M."/>
            <person name="Gahlot S."/>
            <person name="Gamble J."/>
            <person name="Gupta D."/>
            <person name="Gupta Y."/>
            <person name="Jackson L."/>
            <person name="Malandrin L."/>
            <person name="Malas T.B."/>
            <person name="Moussa E."/>
            <person name="Nair M."/>
            <person name="Reid A.J."/>
            <person name="Sanders M."/>
            <person name="Sharma J."/>
            <person name="Tracey A."/>
            <person name="Quail M.A."/>
            <person name="Weir W."/>
            <person name="Wastling J.M."/>
            <person name="Hall N."/>
            <person name="Willadsen P."/>
            <person name="Lingelbach K."/>
            <person name="Shiels B."/>
            <person name="Tait A."/>
            <person name="Berriman M."/>
            <person name="Allred D.R."/>
            <person name="Pain A."/>
        </authorList>
    </citation>
    <scope>NUCLEOTIDE SEQUENCE</scope>
    <source>
        <strain evidence="3">1802A</strain>
    </source>
</reference>
<accession>A0AAD9LHQ9</accession>
<comment type="caution">
    <text evidence="3">The sequence shown here is derived from an EMBL/GenBank/DDBJ whole genome shotgun (WGS) entry which is preliminary data.</text>
</comment>
<gene>
    <name evidence="3" type="ORF">X943_000914</name>
</gene>
<dbReference type="EMBL" id="JAHBMH010000044">
    <property type="protein sequence ID" value="KAK1936007.1"/>
    <property type="molecule type" value="Genomic_DNA"/>
</dbReference>
<keyword evidence="4" id="KW-1185">Reference proteome</keyword>
<feature type="region of interest" description="Disordered" evidence="1">
    <location>
        <begin position="1"/>
        <end position="21"/>
    </location>
</feature>
<protein>
    <recommendedName>
        <fullName evidence="2">Inositol polyphosphate-related phosphatase domain-containing protein</fullName>
    </recommendedName>
</protein>
<evidence type="ECO:0000313" key="4">
    <source>
        <dbReference type="Proteomes" id="UP001195914"/>
    </source>
</evidence>
<dbReference type="InterPro" id="IPR046985">
    <property type="entry name" value="IP5"/>
</dbReference>
<name>A0AAD9LHQ9_BABDI</name>
<feature type="compositionally biased region" description="Polar residues" evidence="1">
    <location>
        <begin position="296"/>
        <end position="309"/>
    </location>
</feature>
<feature type="domain" description="Inositol polyphosphate-related phosphatase" evidence="2">
    <location>
        <begin position="344"/>
        <end position="677"/>
    </location>
</feature>
<evidence type="ECO:0000313" key="3">
    <source>
        <dbReference type="EMBL" id="KAK1936007.1"/>
    </source>
</evidence>
<dbReference type="SUPFAM" id="SSF56219">
    <property type="entry name" value="DNase I-like"/>
    <property type="match status" value="1"/>
</dbReference>